<name>A0ABP9DAF3_9BACT</name>
<dbReference type="Proteomes" id="UP001500298">
    <property type="component" value="Unassembled WGS sequence"/>
</dbReference>
<evidence type="ECO:0000313" key="2">
    <source>
        <dbReference type="Proteomes" id="UP001500298"/>
    </source>
</evidence>
<accession>A0ABP9DAF3</accession>
<comment type="caution">
    <text evidence="1">The sequence shown here is derived from an EMBL/GenBank/DDBJ whole genome shotgun (WGS) entry which is preliminary data.</text>
</comment>
<organism evidence="1 2">
    <name type="scientific">Algivirga pacifica</name>
    <dbReference type="NCBI Taxonomy" id="1162670"/>
    <lineage>
        <taxon>Bacteria</taxon>
        <taxon>Pseudomonadati</taxon>
        <taxon>Bacteroidota</taxon>
        <taxon>Cytophagia</taxon>
        <taxon>Cytophagales</taxon>
        <taxon>Flammeovirgaceae</taxon>
        <taxon>Algivirga</taxon>
    </lineage>
</organism>
<reference evidence="2" key="1">
    <citation type="journal article" date="2019" name="Int. J. Syst. Evol. Microbiol.">
        <title>The Global Catalogue of Microorganisms (GCM) 10K type strain sequencing project: providing services to taxonomists for standard genome sequencing and annotation.</title>
        <authorList>
            <consortium name="The Broad Institute Genomics Platform"/>
            <consortium name="The Broad Institute Genome Sequencing Center for Infectious Disease"/>
            <person name="Wu L."/>
            <person name="Ma J."/>
        </authorList>
    </citation>
    <scope>NUCLEOTIDE SEQUENCE [LARGE SCALE GENOMIC DNA]</scope>
    <source>
        <strain evidence="2">JCM 18326</strain>
    </source>
</reference>
<gene>
    <name evidence="1" type="ORF">GCM10023331_20680</name>
</gene>
<keyword evidence="2" id="KW-1185">Reference proteome</keyword>
<sequence length="82" mass="9802">MLKDHYFSQLSLMKQLETVRYFAEYIGDRTMKGVLHCLYHYDNLLIEVVEDAQTQVNVSPVSEVLEKYCHIVDLRELFKYLK</sequence>
<evidence type="ECO:0000313" key="1">
    <source>
        <dbReference type="EMBL" id="GAA4835307.1"/>
    </source>
</evidence>
<proteinExistence type="predicted"/>
<protein>
    <submittedName>
        <fullName evidence="1">Uncharacterized protein</fullName>
    </submittedName>
</protein>
<dbReference type="RefSeq" id="WP_345371532.1">
    <property type="nucleotide sequence ID" value="NZ_BAABJX010000032.1"/>
</dbReference>
<dbReference type="EMBL" id="BAABJX010000032">
    <property type="protein sequence ID" value="GAA4835307.1"/>
    <property type="molecule type" value="Genomic_DNA"/>
</dbReference>